<feature type="transmembrane region" description="Helical" evidence="1">
    <location>
        <begin position="244"/>
        <end position="267"/>
    </location>
</feature>
<keyword evidence="3" id="KW-1185">Reference proteome</keyword>
<organism evidence="2 3">
    <name type="scientific">Folsomia candida</name>
    <name type="common">Springtail</name>
    <dbReference type="NCBI Taxonomy" id="158441"/>
    <lineage>
        <taxon>Eukaryota</taxon>
        <taxon>Metazoa</taxon>
        <taxon>Ecdysozoa</taxon>
        <taxon>Arthropoda</taxon>
        <taxon>Hexapoda</taxon>
        <taxon>Collembola</taxon>
        <taxon>Entomobryomorpha</taxon>
        <taxon>Isotomoidea</taxon>
        <taxon>Isotomidae</taxon>
        <taxon>Proisotominae</taxon>
        <taxon>Folsomia</taxon>
    </lineage>
</organism>
<sequence>MDNCTFLNSSVSTLSPNFTLSLPPRRAKSMGLSDVAIYSTVGVFCLVIDVITFWAVRSRRGPPTNFSMLNLFISSVIAVVYPIVKMLKDNHLITIGPSPWLCNCWGFFLRYSLALLPSTMVGIFYEMTNAKRLSQTGTMLKVKVFLSVWAATFLLSLPGLGTYRMNEDSNCLKVDSENCDKTLVMDNPIPYGLRKKIKKIRWAFFYMVFSLIFWLLPGPFIFIVRLTSKKDWRESGINFTDRGLIGTIIHCFYSAQLVLQPIFFLYAHNQLSLWDWLQRCPLLSFICARAIRRKRERQRNTFEISSVMRMETYAATSQIQPTFKY</sequence>
<gene>
    <name evidence="2" type="ORF">Fcan01_06553</name>
</gene>
<evidence type="ECO:0000313" key="2">
    <source>
        <dbReference type="EMBL" id="OXA58077.1"/>
    </source>
</evidence>
<protein>
    <recommendedName>
        <fullName evidence="4">G-protein coupled receptors family 1 profile domain-containing protein</fullName>
    </recommendedName>
</protein>
<dbReference type="AlphaFoldDB" id="A0A226ELR4"/>
<proteinExistence type="predicted"/>
<feature type="transmembrane region" description="Helical" evidence="1">
    <location>
        <begin position="68"/>
        <end position="87"/>
    </location>
</feature>
<keyword evidence="1" id="KW-0472">Membrane</keyword>
<evidence type="ECO:0008006" key="4">
    <source>
        <dbReference type="Google" id="ProtNLM"/>
    </source>
</evidence>
<dbReference type="Proteomes" id="UP000198287">
    <property type="component" value="Unassembled WGS sequence"/>
</dbReference>
<feature type="transmembrane region" description="Helical" evidence="1">
    <location>
        <begin position="203"/>
        <end position="224"/>
    </location>
</feature>
<evidence type="ECO:0000313" key="3">
    <source>
        <dbReference type="Proteomes" id="UP000198287"/>
    </source>
</evidence>
<feature type="transmembrane region" description="Helical" evidence="1">
    <location>
        <begin position="107"/>
        <end position="128"/>
    </location>
</feature>
<accession>A0A226ELR4</accession>
<dbReference type="Gene3D" id="1.20.1070.10">
    <property type="entry name" value="Rhodopsin 7-helix transmembrane proteins"/>
    <property type="match status" value="1"/>
</dbReference>
<comment type="caution">
    <text evidence="2">The sequence shown here is derived from an EMBL/GenBank/DDBJ whole genome shotgun (WGS) entry which is preliminary data.</text>
</comment>
<feature type="transmembrane region" description="Helical" evidence="1">
    <location>
        <begin position="35"/>
        <end position="56"/>
    </location>
</feature>
<keyword evidence="1" id="KW-0812">Transmembrane</keyword>
<reference evidence="2 3" key="1">
    <citation type="submission" date="2015-12" db="EMBL/GenBank/DDBJ databases">
        <title>The genome of Folsomia candida.</title>
        <authorList>
            <person name="Faddeeva A."/>
            <person name="Derks M.F."/>
            <person name="Anvar Y."/>
            <person name="Smit S."/>
            <person name="Van Straalen N."/>
            <person name="Roelofs D."/>
        </authorList>
    </citation>
    <scope>NUCLEOTIDE SEQUENCE [LARGE SCALE GENOMIC DNA]</scope>
    <source>
        <strain evidence="2 3">VU population</strain>
        <tissue evidence="2">Whole body</tissue>
    </source>
</reference>
<evidence type="ECO:0000256" key="1">
    <source>
        <dbReference type="SAM" id="Phobius"/>
    </source>
</evidence>
<keyword evidence="1" id="KW-1133">Transmembrane helix</keyword>
<dbReference type="EMBL" id="LNIX01000003">
    <property type="protein sequence ID" value="OXA58077.1"/>
    <property type="molecule type" value="Genomic_DNA"/>
</dbReference>
<name>A0A226ELR4_FOLCA</name>
<feature type="transmembrane region" description="Helical" evidence="1">
    <location>
        <begin position="140"/>
        <end position="160"/>
    </location>
</feature>